<accession>A0A7J7BYY1</accession>
<dbReference type="InterPro" id="IPR004320">
    <property type="entry name" value="BPS1_pln"/>
</dbReference>
<reference evidence="3 4" key="1">
    <citation type="journal article" date="2020" name="Nat. Commun.">
        <title>Genome of Tripterygium wilfordii and identification of cytochrome P450 involved in triptolide biosynthesis.</title>
        <authorList>
            <person name="Tu L."/>
            <person name="Su P."/>
            <person name="Zhang Z."/>
            <person name="Gao L."/>
            <person name="Wang J."/>
            <person name="Hu T."/>
            <person name="Zhou J."/>
            <person name="Zhang Y."/>
            <person name="Zhao Y."/>
            <person name="Liu Y."/>
            <person name="Song Y."/>
            <person name="Tong Y."/>
            <person name="Lu Y."/>
            <person name="Yang J."/>
            <person name="Xu C."/>
            <person name="Jia M."/>
            <person name="Peters R.J."/>
            <person name="Huang L."/>
            <person name="Gao W."/>
        </authorList>
    </citation>
    <scope>NUCLEOTIDE SEQUENCE [LARGE SCALE GENOMIC DNA]</scope>
    <source>
        <strain evidence="4">cv. XIE 37</strain>
        <tissue evidence="3">Leaf</tissue>
    </source>
</reference>
<keyword evidence="1" id="KW-0175">Coiled coil</keyword>
<feature type="domain" description="EF-hand" evidence="2">
    <location>
        <begin position="2"/>
        <end position="37"/>
    </location>
</feature>
<organism evidence="3 4">
    <name type="scientific">Tripterygium wilfordii</name>
    <name type="common">Thunder God vine</name>
    <dbReference type="NCBI Taxonomy" id="458696"/>
    <lineage>
        <taxon>Eukaryota</taxon>
        <taxon>Viridiplantae</taxon>
        <taxon>Streptophyta</taxon>
        <taxon>Embryophyta</taxon>
        <taxon>Tracheophyta</taxon>
        <taxon>Spermatophyta</taxon>
        <taxon>Magnoliopsida</taxon>
        <taxon>eudicotyledons</taxon>
        <taxon>Gunneridae</taxon>
        <taxon>Pentapetalae</taxon>
        <taxon>rosids</taxon>
        <taxon>fabids</taxon>
        <taxon>Celastrales</taxon>
        <taxon>Celastraceae</taxon>
        <taxon>Tripterygium</taxon>
    </lineage>
</organism>
<dbReference type="EMBL" id="JAAARO010000022">
    <property type="protein sequence ID" value="KAF5727120.1"/>
    <property type="molecule type" value="Genomic_DNA"/>
</dbReference>
<dbReference type="AlphaFoldDB" id="A0A7J7BYY1"/>
<name>A0A7J7BYY1_TRIWF</name>
<gene>
    <name evidence="3" type="ORF">HS088_TW22G00807</name>
</gene>
<sequence length="683" mass="77331">MDNTMILREWFDRVDSERTGSITAAQLQNALAVGNLNFSISVVQQMIRMYDFDRNGTMSFDVRLFDQQNYVLTLSCSIVLCYRGRNYLLPDDVHEALVKIGFSLDSPAFYTVCESFDQKKNGRFRLDDFISLCIFLQSARNLFNSFDTAKQGRVTLDLNQFVYCKFEDHLRRLRASESEAFSSSTSSISHQLSGLQDLHDCVNKLLLLPLTQQSLSQHQREGCVDELLDGSLRLLDVWSTAKDALLQTKESTLALQSVLRRSHGGEIRDIKEYLASRKAVRKAISKAFGNLKRKESKSSFLINKDQESSIAMLIEVEAVSLKVFESLLSFISGTKTSKLGGWSLVSKIVKPKRIECEENQRKTNEFVDVDAALCIFVGRKASKFEDIGKMAATSYHTRSNSFPDRPHPLNVELDEQLRRLKSSETASTSSSSICHQLNGLQDLHDCTDKFLLLPLTQQSLAQGHHEKLVDELLDGSLRLLDMCDIAKDALLQTKESSQELLSFMRRRCGGETGKLSSEARKYLTSRKAVKKAIRQGDVLRKLKVGENSTSKRNQESGELVKQLEEVEAITISSLECLLSIISSSKAPTKLSGWTLVSKLVKPKTKRIACEEEEEKNEGEFQKVDTAIYNLISSKKDYNIKYVENVQNQLKDLEFCIQDLEGKLESLYRRLIKTRVSLLNIVNH</sequence>
<dbReference type="InterPro" id="IPR002048">
    <property type="entry name" value="EF_hand_dom"/>
</dbReference>
<dbReference type="InParanoid" id="A0A7J7BYY1"/>
<proteinExistence type="predicted"/>
<keyword evidence="4" id="KW-1185">Reference proteome</keyword>
<dbReference type="Proteomes" id="UP000593562">
    <property type="component" value="Unassembled WGS sequence"/>
</dbReference>
<dbReference type="Pfam" id="PF03087">
    <property type="entry name" value="BPS1"/>
    <property type="match status" value="2"/>
</dbReference>
<feature type="coiled-coil region" evidence="1">
    <location>
        <begin position="642"/>
        <end position="669"/>
    </location>
</feature>
<dbReference type="InterPro" id="IPR011992">
    <property type="entry name" value="EF-hand-dom_pair"/>
</dbReference>
<evidence type="ECO:0000259" key="2">
    <source>
        <dbReference type="PROSITE" id="PS50222"/>
    </source>
</evidence>
<dbReference type="GO" id="GO:0005509">
    <property type="term" value="F:calcium ion binding"/>
    <property type="evidence" value="ECO:0007669"/>
    <property type="project" value="InterPro"/>
</dbReference>
<comment type="caution">
    <text evidence="3">The sequence shown here is derived from an EMBL/GenBank/DDBJ whole genome shotgun (WGS) entry which is preliminary data.</text>
</comment>
<evidence type="ECO:0000313" key="4">
    <source>
        <dbReference type="Proteomes" id="UP000593562"/>
    </source>
</evidence>
<dbReference type="SUPFAM" id="SSF47473">
    <property type="entry name" value="EF-hand"/>
    <property type="match status" value="1"/>
</dbReference>
<protein>
    <recommendedName>
        <fullName evidence="2">EF-hand domain-containing protein</fullName>
    </recommendedName>
</protein>
<evidence type="ECO:0000256" key="1">
    <source>
        <dbReference type="SAM" id="Coils"/>
    </source>
</evidence>
<evidence type="ECO:0000313" key="3">
    <source>
        <dbReference type="EMBL" id="KAF5727120.1"/>
    </source>
</evidence>
<dbReference type="GO" id="GO:0048367">
    <property type="term" value="P:shoot system development"/>
    <property type="evidence" value="ECO:0007669"/>
    <property type="project" value="InterPro"/>
</dbReference>
<dbReference type="PANTHER" id="PTHR33070">
    <property type="entry name" value="OS06G0725500 PROTEIN"/>
    <property type="match status" value="1"/>
</dbReference>
<dbReference type="PROSITE" id="PS50222">
    <property type="entry name" value="EF_HAND_2"/>
    <property type="match status" value="1"/>
</dbReference>
<dbReference type="GO" id="GO:0048364">
    <property type="term" value="P:root development"/>
    <property type="evidence" value="ECO:0007669"/>
    <property type="project" value="InterPro"/>
</dbReference>
<dbReference type="PANTHER" id="PTHR33070:SF129">
    <property type="entry name" value="DUF241 DOMAIN PROTEIN"/>
    <property type="match status" value="1"/>
</dbReference>
<dbReference type="Gene3D" id="1.10.238.10">
    <property type="entry name" value="EF-hand"/>
    <property type="match status" value="1"/>
</dbReference>